<evidence type="ECO:0000256" key="1">
    <source>
        <dbReference type="ARBA" id="ARBA00000900"/>
    </source>
</evidence>
<dbReference type="FunFam" id="1.20.930.20:FF:000002">
    <property type="entry name" value="RING-type E3 ubiquitin transferase"/>
    <property type="match status" value="1"/>
</dbReference>
<dbReference type="PANTHER" id="PTHR23315:SF252">
    <property type="entry name" value="RING-TYPE E3 UBIQUITIN TRANSFERASE"/>
    <property type="match status" value="1"/>
</dbReference>
<dbReference type="SUPFAM" id="SSF48371">
    <property type="entry name" value="ARM repeat"/>
    <property type="match status" value="1"/>
</dbReference>
<evidence type="ECO:0000256" key="7">
    <source>
        <dbReference type="ARBA" id="ARBA00022786"/>
    </source>
</evidence>
<feature type="region of interest" description="Disordered" evidence="9">
    <location>
        <begin position="630"/>
        <end position="659"/>
    </location>
</feature>
<keyword evidence="6" id="KW-0677">Repeat</keyword>
<dbReference type="CDD" id="cd16664">
    <property type="entry name" value="RING-Ubox_PUB"/>
    <property type="match status" value="1"/>
</dbReference>
<evidence type="ECO:0000256" key="5">
    <source>
        <dbReference type="ARBA" id="ARBA00022679"/>
    </source>
</evidence>
<comment type="function">
    <text evidence="2">Functions as an E3 ubiquitin ligase.</text>
</comment>
<feature type="repeat" description="ARM" evidence="8">
    <location>
        <begin position="395"/>
        <end position="437"/>
    </location>
</feature>
<sequence>MDEEEKALLLGKLMEVVDEISEISNFKCLVRKQCCDLRRRVRLLTPLFEEMGEINDKFSEETVKALLLLKDGSERAKDLLQFGARGSKLYMVLKGKHIKYKFEELAAHFEQALGDISYHKFDISDEVKEQVELVHSQFRRAKERIDAPDLELYEDLLSVYNQSNDVDTEPGILHTLCEKLMFMEVEDIKQESLALQEMASSTDEDLEESVKKMSILLKKIENYVKAEYCNIRPYASNNCSLHCSDQGYTDQCSQSPVIPDDFRCPISLELMKDPVIICTGQTYERKYIKKWIEAGHGTCPKTQQILSCASLTPNYVLSSLISTWCEVNGVEPPKRSGNSRQGRVVSSGSAESVELDTLLSKLTSDNIEDRRSAAGELRLLAKHNGDNRVLIAEAGAIPLLVGLLYASDIHTQEHAVTALLNLSICEDNKGCIISSEAVPGILHVLKNGSMEARENAAATFFSLSMVDEYKVIIGTSGAIPALVTLLVEGSQRGKVDAASALFNLCIYQGNKGRTIRTGVVPLLMTLLKEPGGEMLDEALAIMAILASHPDGKVAIGALNAVSIFVKLIENGSPRNRENATAVLVHLCGGDPQHLSEAKALGVKTLLMDLAENGTERGKRKAAQLLELIGSSEEHHEQAQMQADAQPQPSHLPLIASDTE</sequence>
<accession>A0A5N6RIU2</accession>
<dbReference type="Gene3D" id="3.30.40.10">
    <property type="entry name" value="Zinc/RING finger domain, C3HC4 (zinc finger)"/>
    <property type="match status" value="1"/>
</dbReference>
<dbReference type="EMBL" id="CM017327">
    <property type="protein sequence ID" value="KAE8099414.1"/>
    <property type="molecule type" value="Genomic_DNA"/>
</dbReference>
<comment type="pathway">
    <text evidence="3">Protein modification; protein ubiquitination.</text>
</comment>
<dbReference type="InterPro" id="IPR016024">
    <property type="entry name" value="ARM-type_fold"/>
</dbReference>
<dbReference type="SUPFAM" id="SSF57850">
    <property type="entry name" value="RING/U-box"/>
    <property type="match status" value="1"/>
</dbReference>
<dbReference type="InterPro" id="IPR057623">
    <property type="entry name" value="PUB12-19-like_N"/>
</dbReference>
<feature type="compositionally biased region" description="Low complexity" evidence="9">
    <location>
        <begin position="638"/>
        <end position="648"/>
    </location>
</feature>
<evidence type="ECO:0000259" key="10">
    <source>
        <dbReference type="PROSITE" id="PS51698"/>
    </source>
</evidence>
<dbReference type="GO" id="GO:0061630">
    <property type="term" value="F:ubiquitin protein ligase activity"/>
    <property type="evidence" value="ECO:0007669"/>
    <property type="project" value="UniProtKB-EC"/>
</dbReference>
<dbReference type="GO" id="GO:0007166">
    <property type="term" value="P:cell surface receptor signaling pathway"/>
    <property type="evidence" value="ECO:0007669"/>
    <property type="project" value="InterPro"/>
</dbReference>
<dbReference type="Pfam" id="PF25368">
    <property type="entry name" value="PUB10_N"/>
    <property type="match status" value="1"/>
</dbReference>
<evidence type="ECO:0000256" key="6">
    <source>
        <dbReference type="ARBA" id="ARBA00022737"/>
    </source>
</evidence>
<evidence type="ECO:0000313" key="11">
    <source>
        <dbReference type="EMBL" id="KAE8099414.1"/>
    </source>
</evidence>
<evidence type="ECO:0000256" key="8">
    <source>
        <dbReference type="PROSITE-ProRule" id="PRU00259"/>
    </source>
</evidence>
<protein>
    <recommendedName>
        <fullName evidence="4">RING-type E3 ubiquitin transferase</fullName>
        <ecNumber evidence="4">2.3.2.27</ecNumber>
    </recommendedName>
</protein>
<evidence type="ECO:0000256" key="3">
    <source>
        <dbReference type="ARBA" id="ARBA00004906"/>
    </source>
</evidence>
<reference evidence="11 12" key="1">
    <citation type="submission" date="2019-06" db="EMBL/GenBank/DDBJ databases">
        <title>A chromosomal-level reference genome of Carpinus fangiana (Coryloideae, Betulaceae).</title>
        <authorList>
            <person name="Yang X."/>
            <person name="Wang Z."/>
            <person name="Zhang L."/>
            <person name="Hao G."/>
            <person name="Liu J."/>
            <person name="Yang Y."/>
        </authorList>
    </citation>
    <scope>NUCLEOTIDE SEQUENCE [LARGE SCALE GENOMIC DNA]</scope>
    <source>
        <strain evidence="11">Cfa_2016G</strain>
        <tissue evidence="11">Leaf</tissue>
    </source>
</reference>
<dbReference type="PANTHER" id="PTHR23315">
    <property type="entry name" value="U BOX DOMAIN-CONTAINING"/>
    <property type="match status" value="1"/>
</dbReference>
<keyword evidence="5" id="KW-0808">Transferase</keyword>
<organism evidence="11 12">
    <name type="scientific">Carpinus fangiana</name>
    <dbReference type="NCBI Taxonomy" id="176857"/>
    <lineage>
        <taxon>Eukaryota</taxon>
        <taxon>Viridiplantae</taxon>
        <taxon>Streptophyta</taxon>
        <taxon>Embryophyta</taxon>
        <taxon>Tracheophyta</taxon>
        <taxon>Spermatophyta</taxon>
        <taxon>Magnoliopsida</taxon>
        <taxon>eudicotyledons</taxon>
        <taxon>Gunneridae</taxon>
        <taxon>Pentapetalae</taxon>
        <taxon>rosids</taxon>
        <taxon>fabids</taxon>
        <taxon>Fagales</taxon>
        <taxon>Betulaceae</taxon>
        <taxon>Carpinus</taxon>
    </lineage>
</organism>
<evidence type="ECO:0000313" key="12">
    <source>
        <dbReference type="Proteomes" id="UP000327013"/>
    </source>
</evidence>
<dbReference type="Pfam" id="PF04564">
    <property type="entry name" value="U-box"/>
    <property type="match status" value="1"/>
</dbReference>
<dbReference type="FunFam" id="3.30.40.10:FF:000442">
    <property type="entry name" value="RING-type E3 ubiquitin transferase"/>
    <property type="match status" value="1"/>
</dbReference>
<dbReference type="Gene3D" id="1.25.10.10">
    <property type="entry name" value="Leucine-rich Repeat Variant"/>
    <property type="match status" value="2"/>
</dbReference>
<dbReference type="Gene3D" id="1.20.930.20">
    <property type="entry name" value="Adaptor protein Cbl, N-terminal domain"/>
    <property type="match status" value="1"/>
</dbReference>
<name>A0A5N6RIU2_9ROSI</name>
<dbReference type="OrthoDB" id="7537227at2759"/>
<dbReference type="InterPro" id="IPR000225">
    <property type="entry name" value="Armadillo"/>
</dbReference>
<dbReference type="InterPro" id="IPR003613">
    <property type="entry name" value="Ubox_domain"/>
</dbReference>
<keyword evidence="12" id="KW-1185">Reference proteome</keyword>
<dbReference type="PROSITE" id="PS50176">
    <property type="entry name" value="ARM_REPEAT"/>
    <property type="match status" value="1"/>
</dbReference>
<dbReference type="FunFam" id="1.25.10.10:FF:000082">
    <property type="entry name" value="RING-type E3 ubiquitin transferase"/>
    <property type="match status" value="1"/>
</dbReference>
<proteinExistence type="predicted"/>
<gene>
    <name evidence="11" type="ORF">FH972_017398</name>
</gene>
<dbReference type="Pfam" id="PF25598">
    <property type="entry name" value="ARM_PUB"/>
    <property type="match status" value="1"/>
</dbReference>
<dbReference type="GO" id="GO:0016567">
    <property type="term" value="P:protein ubiquitination"/>
    <property type="evidence" value="ECO:0007669"/>
    <property type="project" value="UniProtKB-UniPathway"/>
</dbReference>
<dbReference type="EC" id="2.3.2.27" evidence="4"/>
<dbReference type="UniPathway" id="UPA00143"/>
<dbReference type="InterPro" id="IPR011989">
    <property type="entry name" value="ARM-like"/>
</dbReference>
<dbReference type="AlphaFoldDB" id="A0A5N6RIU2"/>
<dbReference type="SMART" id="SM00504">
    <property type="entry name" value="Ubox"/>
    <property type="match status" value="1"/>
</dbReference>
<dbReference type="PROSITE" id="PS51698">
    <property type="entry name" value="U_BOX"/>
    <property type="match status" value="1"/>
</dbReference>
<feature type="domain" description="U-box" evidence="10">
    <location>
        <begin position="257"/>
        <end position="331"/>
    </location>
</feature>
<dbReference type="InterPro" id="IPR013083">
    <property type="entry name" value="Znf_RING/FYVE/PHD"/>
</dbReference>
<evidence type="ECO:0000256" key="2">
    <source>
        <dbReference type="ARBA" id="ARBA00003861"/>
    </source>
</evidence>
<comment type="catalytic activity">
    <reaction evidence="1">
        <text>S-ubiquitinyl-[E2 ubiquitin-conjugating enzyme]-L-cysteine + [acceptor protein]-L-lysine = [E2 ubiquitin-conjugating enzyme]-L-cysteine + N(6)-ubiquitinyl-[acceptor protein]-L-lysine.</text>
        <dbReference type="EC" id="2.3.2.27"/>
    </reaction>
</comment>
<dbReference type="Proteomes" id="UP000327013">
    <property type="component" value="Chromosome 7"/>
</dbReference>
<keyword evidence="7" id="KW-0833">Ubl conjugation pathway</keyword>
<dbReference type="SMART" id="SM00185">
    <property type="entry name" value="ARM"/>
    <property type="match status" value="5"/>
</dbReference>
<evidence type="ECO:0000256" key="9">
    <source>
        <dbReference type="SAM" id="MobiDB-lite"/>
    </source>
</evidence>
<dbReference type="InterPro" id="IPR058678">
    <property type="entry name" value="ARM_PUB"/>
</dbReference>
<evidence type="ECO:0000256" key="4">
    <source>
        <dbReference type="ARBA" id="ARBA00012483"/>
    </source>
</evidence>
<dbReference type="InterPro" id="IPR045210">
    <property type="entry name" value="RING-Ubox_PUB"/>
</dbReference>
<dbReference type="InterPro" id="IPR036537">
    <property type="entry name" value="Adaptor_Cbl_N_dom_sf"/>
</dbReference>